<evidence type="ECO:0000313" key="1">
    <source>
        <dbReference type="EMBL" id="GHO57830.1"/>
    </source>
</evidence>
<protein>
    <submittedName>
        <fullName evidence="1">Uncharacterized protein</fullName>
    </submittedName>
</protein>
<evidence type="ECO:0000313" key="2">
    <source>
        <dbReference type="Proteomes" id="UP000654345"/>
    </source>
</evidence>
<sequence>MIREPEEVASWPLCQRYLEQVQACDLLIKQHQLLLPETAKILDWAGTYLRECALYPLTEPLYQQAVHIGDLSPDIIDKFDQFS</sequence>
<keyword evidence="2" id="KW-1185">Reference proteome</keyword>
<dbReference type="EMBL" id="BNJG01000002">
    <property type="protein sequence ID" value="GHO57830.1"/>
    <property type="molecule type" value="Genomic_DNA"/>
</dbReference>
<comment type="caution">
    <text evidence="1">The sequence shown here is derived from an EMBL/GenBank/DDBJ whole genome shotgun (WGS) entry which is preliminary data.</text>
</comment>
<reference evidence="1 2" key="1">
    <citation type="journal article" date="2021" name="Int. J. Syst. Evol. Microbiol.">
        <title>Reticulibacter mediterranei gen. nov., sp. nov., within the new family Reticulibacteraceae fam. nov., and Ktedonospora formicarum gen. nov., sp. nov., Ktedonobacter robiniae sp. nov., Dictyobacter formicarum sp. nov. and Dictyobacter arantiisoli sp. nov., belonging to the class Ktedonobacteria.</title>
        <authorList>
            <person name="Yabe S."/>
            <person name="Zheng Y."/>
            <person name="Wang C.M."/>
            <person name="Sakai Y."/>
            <person name="Abe K."/>
            <person name="Yokota A."/>
            <person name="Donadio S."/>
            <person name="Cavaletti L."/>
            <person name="Monciardini P."/>
        </authorList>
    </citation>
    <scope>NUCLEOTIDE SEQUENCE [LARGE SCALE GENOMIC DNA]</scope>
    <source>
        <strain evidence="1 2">SOSP1-30</strain>
    </source>
</reference>
<name>A0ABQ3UZP0_9CHLR</name>
<accession>A0ABQ3UZP0</accession>
<gene>
    <name evidence="1" type="ORF">KSB_63050</name>
</gene>
<proteinExistence type="predicted"/>
<organism evidence="1 2">
    <name type="scientific">Ktedonobacter robiniae</name>
    <dbReference type="NCBI Taxonomy" id="2778365"/>
    <lineage>
        <taxon>Bacteria</taxon>
        <taxon>Bacillati</taxon>
        <taxon>Chloroflexota</taxon>
        <taxon>Ktedonobacteria</taxon>
        <taxon>Ktedonobacterales</taxon>
        <taxon>Ktedonobacteraceae</taxon>
        <taxon>Ktedonobacter</taxon>
    </lineage>
</organism>
<dbReference type="Proteomes" id="UP000654345">
    <property type="component" value="Unassembled WGS sequence"/>
</dbReference>
<dbReference type="RefSeq" id="WP_201374124.1">
    <property type="nucleotide sequence ID" value="NZ_BNJG01000002.1"/>
</dbReference>